<evidence type="ECO:0000256" key="1">
    <source>
        <dbReference type="ARBA" id="ARBA00013260"/>
    </source>
</evidence>
<dbReference type="Pfam" id="PF00472">
    <property type="entry name" value="RF-1"/>
    <property type="match status" value="1"/>
</dbReference>
<dbReference type="NCBIfam" id="NF006718">
    <property type="entry name" value="PRK09256.1"/>
    <property type="match status" value="1"/>
</dbReference>
<dbReference type="EC" id="3.1.1.29" evidence="1"/>
<dbReference type="PANTHER" id="PTHR11075">
    <property type="entry name" value="PEPTIDE CHAIN RELEASE FACTOR"/>
    <property type="match status" value="1"/>
</dbReference>
<dbReference type="GO" id="GO:0005762">
    <property type="term" value="C:mitochondrial large ribosomal subunit"/>
    <property type="evidence" value="ECO:0007669"/>
    <property type="project" value="TreeGrafter"/>
</dbReference>
<evidence type="ECO:0000313" key="6">
    <source>
        <dbReference type="EMBL" id="JAP53129.1"/>
    </source>
</evidence>
<dbReference type="FunFam" id="3.30.160.20:FF:000046">
    <property type="entry name" value="Peptidyl-tRNA hydrolase ICT1"/>
    <property type="match status" value="1"/>
</dbReference>
<dbReference type="GO" id="GO:0016150">
    <property type="term" value="F:translation release factor activity, codon nonspecific"/>
    <property type="evidence" value="ECO:0007669"/>
    <property type="project" value="TreeGrafter"/>
</dbReference>
<evidence type="ECO:0000256" key="2">
    <source>
        <dbReference type="ARBA" id="ARBA00038225"/>
    </source>
</evidence>
<feature type="non-terminal residue" evidence="6">
    <location>
        <position position="1"/>
    </location>
</feature>
<comment type="similarity">
    <text evidence="2">Belongs to the prokaryotic/mitochondrial release factor family. Mitochondrion-specific ribosomal protein mL62 subfamily.</text>
</comment>
<proteinExistence type="inferred from homology"/>
<dbReference type="Gene3D" id="3.30.160.20">
    <property type="match status" value="1"/>
</dbReference>
<dbReference type="PANTHER" id="PTHR11075:SF54">
    <property type="entry name" value="LARGE RIBOSOMAL SUBUNIT PROTEIN ML62"/>
    <property type="match status" value="1"/>
</dbReference>
<dbReference type="InterPro" id="IPR000352">
    <property type="entry name" value="Pep_chain_release_fac_I"/>
</dbReference>
<gene>
    <name evidence="6" type="ORF">TR102574</name>
</gene>
<dbReference type="GO" id="GO:0004045">
    <property type="term" value="F:peptidyl-tRNA hydrolase activity"/>
    <property type="evidence" value="ECO:0007669"/>
    <property type="project" value="UniProtKB-EC"/>
</dbReference>
<dbReference type="SUPFAM" id="SSF110916">
    <property type="entry name" value="Peptidyl-tRNA hydrolase domain-like"/>
    <property type="match status" value="1"/>
</dbReference>
<dbReference type="InterPro" id="IPR052104">
    <property type="entry name" value="Mito_Release_Factor_mL62"/>
</dbReference>
<dbReference type="EMBL" id="GEEE01010096">
    <property type="protein sequence ID" value="JAP53129.1"/>
    <property type="molecule type" value="Transcribed_RNA"/>
</dbReference>
<protein>
    <recommendedName>
        <fullName evidence="3">Large ribosomal subunit protein mL62</fullName>
        <ecNumber evidence="1">3.1.1.29</ecNumber>
    </recommendedName>
    <alternativeName>
        <fullName evidence="4">Peptidyl-tRNA hydrolase ICT1, mitochondrial</fullName>
    </alternativeName>
</protein>
<dbReference type="GO" id="GO:0070126">
    <property type="term" value="P:mitochondrial translational termination"/>
    <property type="evidence" value="ECO:0007669"/>
    <property type="project" value="TreeGrafter"/>
</dbReference>
<evidence type="ECO:0000259" key="5">
    <source>
        <dbReference type="Pfam" id="PF00472"/>
    </source>
</evidence>
<evidence type="ECO:0000256" key="4">
    <source>
        <dbReference type="ARBA" id="ARBA00041531"/>
    </source>
</evidence>
<evidence type="ECO:0000256" key="3">
    <source>
        <dbReference type="ARBA" id="ARBA00039441"/>
    </source>
</evidence>
<dbReference type="AlphaFoldDB" id="A0A0X3PN22"/>
<name>A0A0X3PN22_SCHSO</name>
<reference evidence="6" key="1">
    <citation type="submission" date="2016-01" db="EMBL/GenBank/DDBJ databases">
        <title>Reference transcriptome for the parasite Schistocephalus solidus: insights into the molecular evolution of parasitism.</title>
        <authorList>
            <person name="Hebert F.O."/>
            <person name="Grambauer S."/>
            <person name="Barber I."/>
            <person name="Landry C.R."/>
            <person name="Aubin-Horth N."/>
        </authorList>
    </citation>
    <scope>NUCLEOTIDE SEQUENCE</scope>
</reference>
<organism evidence="6">
    <name type="scientific">Schistocephalus solidus</name>
    <name type="common">Tapeworm</name>
    <dbReference type="NCBI Taxonomy" id="70667"/>
    <lineage>
        <taxon>Eukaryota</taxon>
        <taxon>Metazoa</taxon>
        <taxon>Spiralia</taxon>
        <taxon>Lophotrochozoa</taxon>
        <taxon>Platyhelminthes</taxon>
        <taxon>Cestoda</taxon>
        <taxon>Eucestoda</taxon>
        <taxon>Diphyllobothriidea</taxon>
        <taxon>Diphyllobothriidae</taxon>
        <taxon>Schistocephalus</taxon>
    </lineage>
</organism>
<sequence length="217" mass="24999">ILANYLDERQLHPVLLQMVSRLFKPLSEYLQTGFSKTFLINYLRNAQCIGSVSSYRFLSSESQSHSSPKNACTFDGHIPLEEIEISYSNSSGPGGQHVNKAKTKVEIRFHVASASWIPDLLKPVILEKEANRISKDGFLIMQSDKTRQQLLNQADCLERLRRMVRTYLAQINKPEPPADTVERHQKALLRENERRLQMKRTTSMTKAYRQKPTAYDM</sequence>
<accession>A0A0X3PN22</accession>
<feature type="domain" description="Prokaryotic-type class I peptide chain release factors" evidence="5">
    <location>
        <begin position="77"/>
        <end position="208"/>
    </location>
</feature>